<dbReference type="AlphaFoldDB" id="A0A1H6VIC3"/>
<keyword evidence="2" id="KW-1185">Reference proteome</keyword>
<organism evidence="1 2">
    <name type="scientific">Flavobacterium terrigena</name>
    <dbReference type="NCBI Taxonomy" id="402734"/>
    <lineage>
        <taxon>Bacteria</taxon>
        <taxon>Pseudomonadati</taxon>
        <taxon>Bacteroidota</taxon>
        <taxon>Flavobacteriia</taxon>
        <taxon>Flavobacteriales</taxon>
        <taxon>Flavobacteriaceae</taxon>
        <taxon>Flavobacterium</taxon>
    </lineage>
</organism>
<name>A0A1H6VIC3_9FLAO</name>
<dbReference type="Proteomes" id="UP000199702">
    <property type="component" value="Unassembled WGS sequence"/>
</dbReference>
<dbReference type="RefSeq" id="WP_143055633.1">
    <property type="nucleotide sequence ID" value="NZ_CBCSJU010000006.1"/>
</dbReference>
<evidence type="ECO:0000313" key="2">
    <source>
        <dbReference type="Proteomes" id="UP000199702"/>
    </source>
</evidence>
<dbReference type="OrthoDB" id="1274341at2"/>
<evidence type="ECO:0000313" key="1">
    <source>
        <dbReference type="EMBL" id="SEJ03426.1"/>
    </source>
</evidence>
<accession>A0A1H6VIC3</accession>
<dbReference type="STRING" id="402734.SAMN05660918_2221"/>
<gene>
    <name evidence="1" type="ORF">SAMN05660918_2221</name>
</gene>
<dbReference type="EMBL" id="FNYA01000005">
    <property type="protein sequence ID" value="SEJ03426.1"/>
    <property type="molecule type" value="Genomic_DNA"/>
</dbReference>
<sequence length="61" mass="6712">MLKNILKLDGAQQLSKNEQKEINGGRPVPCKYDYQCTGVPPAGTIYRCVNGVCMLELLDAI</sequence>
<proteinExistence type="predicted"/>
<protein>
    <submittedName>
        <fullName evidence="1">Uncharacterized protein</fullName>
    </submittedName>
</protein>
<reference evidence="2" key="1">
    <citation type="submission" date="2016-10" db="EMBL/GenBank/DDBJ databases">
        <authorList>
            <person name="Varghese N."/>
            <person name="Submissions S."/>
        </authorList>
    </citation>
    <scope>NUCLEOTIDE SEQUENCE [LARGE SCALE GENOMIC DNA]</scope>
    <source>
        <strain evidence="2">DSM 17934</strain>
    </source>
</reference>